<proteinExistence type="predicted"/>
<evidence type="ECO:0000313" key="4">
    <source>
        <dbReference type="Proteomes" id="UP000663829"/>
    </source>
</evidence>
<evidence type="ECO:0000313" key="2">
    <source>
        <dbReference type="EMBL" id="CAF1152772.1"/>
    </source>
</evidence>
<evidence type="ECO:0000313" key="3">
    <source>
        <dbReference type="EMBL" id="CAF3916268.1"/>
    </source>
</evidence>
<gene>
    <name evidence="2" type="ORF">GPM918_LOCUS21269</name>
    <name evidence="3" type="ORF">SRO942_LOCUS21266</name>
</gene>
<dbReference type="EMBL" id="CAJNOQ010006944">
    <property type="protein sequence ID" value="CAF1152772.1"/>
    <property type="molecule type" value="Genomic_DNA"/>
</dbReference>
<evidence type="ECO:0000256" key="1">
    <source>
        <dbReference type="SAM" id="MobiDB-lite"/>
    </source>
</evidence>
<sequence length="128" mass="14424">MWLNCAIPADKLAKAYCQKLGIDEHILWEIIDKASKQTTLARAIIRQKYLKNFHENFTTEIVHQAKPAGGYTDAQINESMNALMRGDKRKEILSMDDQIISTAEYSQVLADGGNDTDDHDNSEGVLKQ</sequence>
<accession>A0A814SYL5</accession>
<dbReference type="EMBL" id="CAJOBC010006944">
    <property type="protein sequence ID" value="CAF3916268.1"/>
    <property type="molecule type" value="Genomic_DNA"/>
</dbReference>
<name>A0A814SYL5_9BILA</name>
<reference evidence="2" key="1">
    <citation type="submission" date="2021-02" db="EMBL/GenBank/DDBJ databases">
        <authorList>
            <person name="Nowell W R."/>
        </authorList>
    </citation>
    <scope>NUCLEOTIDE SEQUENCE</scope>
</reference>
<dbReference type="Proteomes" id="UP000681722">
    <property type="component" value="Unassembled WGS sequence"/>
</dbReference>
<comment type="caution">
    <text evidence="2">The sequence shown here is derived from an EMBL/GenBank/DDBJ whole genome shotgun (WGS) entry which is preliminary data.</text>
</comment>
<protein>
    <submittedName>
        <fullName evidence="2">Uncharacterized protein</fullName>
    </submittedName>
</protein>
<dbReference type="AlphaFoldDB" id="A0A814SYL5"/>
<keyword evidence="4" id="KW-1185">Reference proteome</keyword>
<organism evidence="2 4">
    <name type="scientific">Didymodactylos carnosus</name>
    <dbReference type="NCBI Taxonomy" id="1234261"/>
    <lineage>
        <taxon>Eukaryota</taxon>
        <taxon>Metazoa</taxon>
        <taxon>Spiralia</taxon>
        <taxon>Gnathifera</taxon>
        <taxon>Rotifera</taxon>
        <taxon>Eurotatoria</taxon>
        <taxon>Bdelloidea</taxon>
        <taxon>Philodinida</taxon>
        <taxon>Philodinidae</taxon>
        <taxon>Didymodactylos</taxon>
    </lineage>
</organism>
<feature type="region of interest" description="Disordered" evidence="1">
    <location>
        <begin position="109"/>
        <end position="128"/>
    </location>
</feature>
<dbReference type="Proteomes" id="UP000663829">
    <property type="component" value="Unassembled WGS sequence"/>
</dbReference>